<name>A0ABV1FPH6_9BACT</name>
<dbReference type="InterPro" id="IPR047057">
    <property type="entry name" value="MerR_fam"/>
</dbReference>
<dbReference type="RefSeq" id="WP_215759428.1">
    <property type="nucleotide sequence ID" value="NZ_JAHKBE010000011.1"/>
</dbReference>
<evidence type="ECO:0000313" key="4">
    <source>
        <dbReference type="Proteomes" id="UP001487296"/>
    </source>
</evidence>
<dbReference type="EMBL" id="JBBNFP010000011">
    <property type="protein sequence ID" value="MEQ2486323.1"/>
    <property type="molecule type" value="Genomic_DNA"/>
</dbReference>
<comment type="caution">
    <text evidence="3">The sequence shown here is derived from an EMBL/GenBank/DDBJ whole genome shotgun (WGS) entry which is preliminary data.</text>
</comment>
<dbReference type="SMART" id="SM00422">
    <property type="entry name" value="HTH_MERR"/>
    <property type="match status" value="1"/>
</dbReference>
<proteinExistence type="predicted"/>
<evidence type="ECO:0000256" key="1">
    <source>
        <dbReference type="ARBA" id="ARBA00023125"/>
    </source>
</evidence>
<dbReference type="Gene3D" id="1.10.1660.10">
    <property type="match status" value="1"/>
</dbReference>
<protein>
    <submittedName>
        <fullName evidence="3">MerR family transcriptional regulator</fullName>
    </submittedName>
</protein>
<dbReference type="Proteomes" id="UP001487296">
    <property type="component" value="Unassembled WGS sequence"/>
</dbReference>
<dbReference type="Pfam" id="PF13411">
    <property type="entry name" value="MerR_1"/>
    <property type="match status" value="1"/>
</dbReference>
<accession>A0ABV1FPH6</accession>
<dbReference type="PROSITE" id="PS50937">
    <property type="entry name" value="HTH_MERR_2"/>
    <property type="match status" value="1"/>
</dbReference>
<keyword evidence="1" id="KW-0238">DNA-binding</keyword>
<keyword evidence="4" id="KW-1185">Reference proteome</keyword>
<evidence type="ECO:0000313" key="3">
    <source>
        <dbReference type="EMBL" id="MEQ2486323.1"/>
    </source>
</evidence>
<dbReference type="InterPro" id="IPR000551">
    <property type="entry name" value="MerR-type_HTH_dom"/>
</dbReference>
<feature type="domain" description="HTH merR-type" evidence="2">
    <location>
        <begin position="12"/>
        <end position="83"/>
    </location>
</feature>
<reference evidence="3 4" key="1">
    <citation type="submission" date="2024-04" db="EMBL/GenBank/DDBJ databases">
        <title>Human intestinal bacterial collection.</title>
        <authorList>
            <person name="Pauvert C."/>
            <person name="Hitch T.C.A."/>
            <person name="Clavel T."/>
        </authorList>
    </citation>
    <scope>NUCLEOTIDE SEQUENCE [LARGE SCALE GENOMIC DNA]</scope>
    <source>
        <strain evidence="3 4">CLA-AA-H145</strain>
    </source>
</reference>
<dbReference type="CDD" id="cd04765">
    <property type="entry name" value="HTH_MlrA-like_sg2"/>
    <property type="match status" value="1"/>
</dbReference>
<dbReference type="InterPro" id="IPR009061">
    <property type="entry name" value="DNA-bd_dom_put_sf"/>
</dbReference>
<dbReference type="SUPFAM" id="SSF46955">
    <property type="entry name" value="Putative DNA-binding domain"/>
    <property type="match status" value="1"/>
</dbReference>
<sequence length="116" mass="13487">MVLNTDKNTKLYYSIKEVAQLIGVSESTLRYWETEFPSIKPRTVSSTKVRQYTEKDVEQLKVVYNLLKVRGFKIAAARKYMRENRQSVDKSSVVLETLTSVRNELKLLRDQLNGLV</sequence>
<evidence type="ECO:0000259" key="2">
    <source>
        <dbReference type="PROSITE" id="PS50937"/>
    </source>
</evidence>
<gene>
    <name evidence="3" type="ORF">AAAT34_04535</name>
</gene>
<dbReference type="PANTHER" id="PTHR30204">
    <property type="entry name" value="REDOX-CYCLING DRUG-SENSING TRANSCRIPTIONAL ACTIVATOR SOXR"/>
    <property type="match status" value="1"/>
</dbReference>
<dbReference type="PANTHER" id="PTHR30204:SF15">
    <property type="entry name" value="BLL5018 PROTEIN"/>
    <property type="match status" value="1"/>
</dbReference>
<organism evidence="3 4">
    <name type="scientific">Hallella faecis</name>
    <dbReference type="NCBI Taxonomy" id="2841596"/>
    <lineage>
        <taxon>Bacteria</taxon>
        <taxon>Pseudomonadati</taxon>
        <taxon>Bacteroidota</taxon>
        <taxon>Bacteroidia</taxon>
        <taxon>Bacteroidales</taxon>
        <taxon>Prevotellaceae</taxon>
        <taxon>Hallella</taxon>
    </lineage>
</organism>